<dbReference type="HAMAP" id="MF_00076">
    <property type="entry name" value="HisB"/>
    <property type="match status" value="1"/>
</dbReference>
<comment type="subcellular location">
    <subcellularLocation>
        <location evidence="6">Cytoplasm</location>
    </subcellularLocation>
</comment>
<dbReference type="eggNOG" id="COG0131">
    <property type="taxonomic scope" value="Bacteria"/>
</dbReference>
<dbReference type="FunFam" id="3.30.230.40:FF:000001">
    <property type="entry name" value="Imidazoleglycerol-phosphate dehydratase HisB"/>
    <property type="match status" value="1"/>
</dbReference>
<evidence type="ECO:0000313" key="8">
    <source>
        <dbReference type="Proteomes" id="UP000009223"/>
    </source>
</evidence>
<accession>F5YL04</accession>
<dbReference type="InterPro" id="IPR000807">
    <property type="entry name" value="ImidazoleglycerolP_deHydtase"/>
</dbReference>
<dbReference type="CDD" id="cd07914">
    <property type="entry name" value="IGPD"/>
    <property type="match status" value="1"/>
</dbReference>
<dbReference type="PANTHER" id="PTHR23133:SF2">
    <property type="entry name" value="IMIDAZOLEGLYCEROL-PHOSPHATE DEHYDRATASE"/>
    <property type="match status" value="1"/>
</dbReference>
<dbReference type="HOGENOM" id="CLU_044308_3_0_12"/>
<sequence length="208" mass="22550">MARIAEITRKTNETDITIKLNLDGTGGARLNYPIGFMGHMLNTFARHGLFDLEVRATGDLEVDQHHLVEDTGIVLGQCFAKALGEKRGIRRVGSCLYPMDETLARAAVDISGRPFLVFDAQLSGIPLVSAPLGGGEGTATFQTDTVEDFWQGFSIAAGFTLHLDILRGRSDHHKIEALFKAAARAFREAVEIDPRSADSIPSTKGVLV</sequence>
<dbReference type="UniPathway" id="UPA00031">
    <property type="reaction ID" value="UER00011"/>
</dbReference>
<evidence type="ECO:0000256" key="5">
    <source>
        <dbReference type="ARBA" id="ARBA00023239"/>
    </source>
</evidence>
<keyword evidence="3 6" id="KW-0028">Amino-acid biosynthesis</keyword>
<keyword evidence="5 6" id="KW-0456">Lyase</keyword>
<dbReference type="GO" id="GO:0005737">
    <property type="term" value="C:cytoplasm"/>
    <property type="evidence" value="ECO:0007669"/>
    <property type="project" value="UniProtKB-SubCell"/>
</dbReference>
<evidence type="ECO:0000256" key="1">
    <source>
        <dbReference type="ARBA" id="ARBA00005047"/>
    </source>
</evidence>
<dbReference type="NCBIfam" id="NF002114">
    <property type="entry name" value="PRK00951.2-4"/>
    <property type="match status" value="1"/>
</dbReference>
<keyword evidence="4 6" id="KW-0368">Histidine biosynthesis</keyword>
<organism evidence="7 8">
    <name type="scientific">Treponema primitia (strain ATCC BAA-887 / DSM 12427 / ZAS-2)</name>
    <dbReference type="NCBI Taxonomy" id="545694"/>
    <lineage>
        <taxon>Bacteria</taxon>
        <taxon>Pseudomonadati</taxon>
        <taxon>Spirochaetota</taxon>
        <taxon>Spirochaetia</taxon>
        <taxon>Spirochaetales</taxon>
        <taxon>Treponemataceae</taxon>
        <taxon>Treponema</taxon>
    </lineage>
</organism>
<reference evidence="7 8" key="2">
    <citation type="journal article" date="2011" name="ISME J.">
        <title>RNA-seq reveals cooperative metabolic interactions between two termite-gut spirochete species in co-culture.</title>
        <authorList>
            <person name="Rosenthal A.Z."/>
            <person name="Matson E.G."/>
            <person name="Eldar A."/>
            <person name="Leadbetter J.R."/>
        </authorList>
    </citation>
    <scope>NUCLEOTIDE SEQUENCE [LARGE SCALE GENOMIC DNA]</scope>
    <source>
        <strain evidence="8">ATCC BAA-887 / DSM 12427 / ZAS-2</strain>
    </source>
</reference>
<dbReference type="FunFam" id="3.30.230.40:FF:000003">
    <property type="entry name" value="Imidazoleglycerol-phosphate dehydratase HisB"/>
    <property type="match status" value="1"/>
</dbReference>
<dbReference type="PANTHER" id="PTHR23133">
    <property type="entry name" value="IMIDAZOLEGLYCEROL-PHOSPHATE DEHYDRATASE HIS7"/>
    <property type="match status" value="1"/>
</dbReference>
<dbReference type="KEGG" id="tpi:TREPR_3209"/>
<dbReference type="RefSeq" id="WP_015707057.1">
    <property type="nucleotide sequence ID" value="NC_015578.1"/>
</dbReference>
<dbReference type="SUPFAM" id="SSF54211">
    <property type="entry name" value="Ribosomal protein S5 domain 2-like"/>
    <property type="match status" value="2"/>
</dbReference>
<dbReference type="STRING" id="545694.TREPR_3209"/>
<keyword evidence="8" id="KW-1185">Reference proteome</keyword>
<dbReference type="PROSITE" id="PS00954">
    <property type="entry name" value="IGP_DEHYDRATASE_1"/>
    <property type="match status" value="1"/>
</dbReference>
<name>F5YL04_TREPZ</name>
<dbReference type="GO" id="GO:0000105">
    <property type="term" value="P:L-histidine biosynthetic process"/>
    <property type="evidence" value="ECO:0007669"/>
    <property type="project" value="UniProtKB-UniRule"/>
</dbReference>
<keyword evidence="6" id="KW-0963">Cytoplasm</keyword>
<evidence type="ECO:0000313" key="7">
    <source>
        <dbReference type="EMBL" id="AEF85690.1"/>
    </source>
</evidence>
<reference evidence="8" key="1">
    <citation type="submission" date="2009-12" db="EMBL/GenBank/DDBJ databases">
        <title>Complete sequence of Treponema primitia strain ZAS-2.</title>
        <authorList>
            <person name="Tetu S.G."/>
            <person name="Matson E."/>
            <person name="Ren Q."/>
            <person name="Seshadri R."/>
            <person name="Elbourne L."/>
            <person name="Hassan K.A."/>
            <person name="Durkin A."/>
            <person name="Radune D."/>
            <person name="Mohamoud Y."/>
            <person name="Shay R."/>
            <person name="Jin S."/>
            <person name="Zhang X."/>
            <person name="Lucey K."/>
            <person name="Ballor N.R."/>
            <person name="Ottesen E."/>
            <person name="Rosenthal R."/>
            <person name="Allen A."/>
            <person name="Leadbetter J.R."/>
            <person name="Paulsen I.T."/>
        </authorList>
    </citation>
    <scope>NUCLEOTIDE SEQUENCE [LARGE SCALE GENOMIC DNA]</scope>
    <source>
        <strain evidence="8">ATCC BAA-887 / DSM 12427 / ZAS-2</strain>
    </source>
</reference>
<evidence type="ECO:0000256" key="6">
    <source>
        <dbReference type="HAMAP-Rule" id="MF_00076"/>
    </source>
</evidence>
<dbReference type="AlphaFoldDB" id="F5YL04"/>
<dbReference type="EC" id="4.2.1.19" evidence="6"/>
<evidence type="ECO:0000256" key="2">
    <source>
        <dbReference type="ARBA" id="ARBA00016664"/>
    </source>
</evidence>
<comment type="similarity">
    <text evidence="6">Belongs to the imidazoleglycerol-phosphate dehydratase family.</text>
</comment>
<evidence type="ECO:0000256" key="3">
    <source>
        <dbReference type="ARBA" id="ARBA00022605"/>
    </source>
</evidence>
<dbReference type="InterPro" id="IPR020565">
    <property type="entry name" value="ImidazoleglycerP_deHydtase_CS"/>
</dbReference>
<dbReference type="InterPro" id="IPR038494">
    <property type="entry name" value="IGPD_sf"/>
</dbReference>
<protein>
    <recommendedName>
        <fullName evidence="2 6">Imidazoleglycerol-phosphate dehydratase</fullName>
        <shortName evidence="6">IGPD</shortName>
        <ecNumber evidence="6">4.2.1.19</ecNumber>
    </recommendedName>
</protein>
<evidence type="ECO:0000256" key="4">
    <source>
        <dbReference type="ARBA" id="ARBA00023102"/>
    </source>
</evidence>
<dbReference type="Pfam" id="PF00475">
    <property type="entry name" value="IGPD"/>
    <property type="match status" value="1"/>
</dbReference>
<dbReference type="NCBIfam" id="NF002111">
    <property type="entry name" value="PRK00951.2-1"/>
    <property type="match status" value="1"/>
</dbReference>
<dbReference type="Proteomes" id="UP000009223">
    <property type="component" value="Chromosome"/>
</dbReference>
<dbReference type="GO" id="GO:0004424">
    <property type="term" value="F:imidazoleglycerol-phosphate dehydratase activity"/>
    <property type="evidence" value="ECO:0007669"/>
    <property type="project" value="UniProtKB-UniRule"/>
</dbReference>
<comment type="catalytic activity">
    <reaction evidence="6">
        <text>D-erythro-1-(imidazol-4-yl)glycerol 3-phosphate = 3-(imidazol-4-yl)-2-oxopropyl phosphate + H2O</text>
        <dbReference type="Rhea" id="RHEA:11040"/>
        <dbReference type="ChEBI" id="CHEBI:15377"/>
        <dbReference type="ChEBI" id="CHEBI:57766"/>
        <dbReference type="ChEBI" id="CHEBI:58278"/>
        <dbReference type="EC" id="4.2.1.19"/>
    </reaction>
</comment>
<dbReference type="Gene3D" id="3.30.230.40">
    <property type="entry name" value="Imidazole glycerol phosphate dehydratase, domain 1"/>
    <property type="match status" value="2"/>
</dbReference>
<dbReference type="InterPro" id="IPR020568">
    <property type="entry name" value="Ribosomal_Su5_D2-typ_SF"/>
</dbReference>
<comment type="pathway">
    <text evidence="1 6">Amino-acid biosynthesis; L-histidine biosynthesis; L-histidine from 5-phospho-alpha-D-ribose 1-diphosphate: step 6/9.</text>
</comment>
<gene>
    <name evidence="6 7" type="primary">hisB</name>
    <name evidence="7" type="ordered locus">TREPR_3209</name>
</gene>
<proteinExistence type="inferred from homology"/>
<dbReference type="EMBL" id="CP001843">
    <property type="protein sequence ID" value="AEF85690.1"/>
    <property type="molecule type" value="Genomic_DNA"/>
</dbReference>
<dbReference type="OrthoDB" id="9790411at2"/>